<keyword evidence="3" id="KW-0813">Transport</keyword>
<evidence type="ECO:0000256" key="9">
    <source>
        <dbReference type="ARBA" id="ARBA00023136"/>
    </source>
</evidence>
<comment type="similarity">
    <text evidence="2 14">Belongs to the Tom20 family.</text>
</comment>
<keyword evidence="4" id="KW-0812">Transmembrane</keyword>
<keyword evidence="17" id="KW-1185">Reference proteome</keyword>
<evidence type="ECO:0000256" key="10">
    <source>
        <dbReference type="ARBA" id="ARBA00042705"/>
    </source>
</evidence>
<dbReference type="GO" id="GO:0030150">
    <property type="term" value="P:protein import into mitochondrial matrix"/>
    <property type="evidence" value="ECO:0007669"/>
    <property type="project" value="TreeGrafter"/>
</dbReference>
<evidence type="ECO:0000256" key="4">
    <source>
        <dbReference type="ARBA" id="ARBA00022692"/>
    </source>
</evidence>
<organism evidence="16 17">
    <name type="scientific">Zalerion maritima</name>
    <dbReference type="NCBI Taxonomy" id="339359"/>
    <lineage>
        <taxon>Eukaryota</taxon>
        <taxon>Fungi</taxon>
        <taxon>Dikarya</taxon>
        <taxon>Ascomycota</taxon>
        <taxon>Pezizomycotina</taxon>
        <taxon>Sordariomycetes</taxon>
        <taxon>Lulworthiomycetidae</taxon>
        <taxon>Lulworthiales</taxon>
        <taxon>Lulworthiaceae</taxon>
        <taxon>Zalerion</taxon>
    </lineage>
</organism>
<dbReference type="PIRSF" id="PIRSF037707">
    <property type="entry name" value="MAS20_rcpt"/>
    <property type="match status" value="1"/>
</dbReference>
<dbReference type="PANTHER" id="PTHR12430">
    <property type="entry name" value="MITOCHONDRIAL IMPORT RECEPTOR SUBUNIT TOM20"/>
    <property type="match status" value="1"/>
</dbReference>
<keyword evidence="15" id="KW-0175">Coiled coil</keyword>
<keyword evidence="7" id="KW-1133">Transmembrane helix</keyword>
<proteinExistence type="inferred from homology"/>
<evidence type="ECO:0000256" key="3">
    <source>
        <dbReference type="ARBA" id="ARBA00022448"/>
    </source>
</evidence>
<keyword evidence="6" id="KW-0653">Protein transport</keyword>
<protein>
    <recommendedName>
        <fullName evidence="11">Mitochondrial import receptor subunit TOM20</fullName>
    </recommendedName>
    <alternativeName>
        <fullName evidence="10">Mitochondrial 20 kDa outer membrane protein</fullName>
    </alternativeName>
    <alternativeName>
        <fullName evidence="12">Mitochondrial import receptor subunit tom20</fullName>
    </alternativeName>
    <alternativeName>
        <fullName evidence="13">Translocase of outer membrane 20 kDa subunit</fullName>
    </alternativeName>
</protein>
<evidence type="ECO:0000256" key="14">
    <source>
        <dbReference type="PIRNR" id="PIRNR037707"/>
    </source>
</evidence>
<evidence type="ECO:0000256" key="6">
    <source>
        <dbReference type="ARBA" id="ARBA00022927"/>
    </source>
</evidence>
<name>A0AAD5RW61_9PEZI</name>
<keyword evidence="9 14" id="KW-0472">Membrane</keyword>
<dbReference type="GO" id="GO:0030943">
    <property type="term" value="F:mitochondrion targeting sequence binding"/>
    <property type="evidence" value="ECO:0007669"/>
    <property type="project" value="TreeGrafter"/>
</dbReference>
<evidence type="ECO:0000256" key="13">
    <source>
        <dbReference type="ARBA" id="ARBA00080405"/>
    </source>
</evidence>
<dbReference type="Proteomes" id="UP001201980">
    <property type="component" value="Unassembled WGS sequence"/>
</dbReference>
<evidence type="ECO:0000256" key="12">
    <source>
        <dbReference type="ARBA" id="ARBA00073975"/>
    </source>
</evidence>
<sequence length="174" mass="19266">MQTREIVVASAAAAAVSVLSYALFFDHQRRTNPEFRRHLRRNERRKARVEKETAEAAKDEQRKAIRQAVDEAKAAGFPTDVEEKESFFLSQVQEGEVLAADPANDLDAALAFYRAMKVYPTPHDLISIYDKSVAKRVLDVLAEMIAYDSSLNAGSYTGGISMEDLGNIPTAGLD</sequence>
<dbReference type="EMBL" id="JAKWBI020000032">
    <property type="protein sequence ID" value="KAJ2905425.1"/>
    <property type="molecule type" value="Genomic_DNA"/>
</dbReference>
<evidence type="ECO:0000256" key="15">
    <source>
        <dbReference type="SAM" id="Coils"/>
    </source>
</evidence>
<dbReference type="GO" id="GO:0006605">
    <property type="term" value="P:protein targeting"/>
    <property type="evidence" value="ECO:0007669"/>
    <property type="project" value="InterPro"/>
</dbReference>
<evidence type="ECO:0000256" key="5">
    <source>
        <dbReference type="ARBA" id="ARBA00022787"/>
    </source>
</evidence>
<evidence type="ECO:0000256" key="7">
    <source>
        <dbReference type="ARBA" id="ARBA00022989"/>
    </source>
</evidence>
<reference evidence="16" key="1">
    <citation type="submission" date="2022-07" db="EMBL/GenBank/DDBJ databases">
        <title>Draft genome sequence of Zalerion maritima ATCC 34329, a (micro)plastics degrading marine fungus.</title>
        <authorList>
            <person name="Paco A."/>
            <person name="Goncalves M.F.M."/>
            <person name="Rocha-Santos T.A.P."/>
            <person name="Alves A."/>
        </authorList>
    </citation>
    <scope>NUCLEOTIDE SEQUENCE</scope>
    <source>
        <strain evidence="16">ATCC 34329</strain>
    </source>
</reference>
<dbReference type="PANTHER" id="PTHR12430:SF0">
    <property type="entry name" value="TRANSLOCASE OF OUTER MITOCHONDRIAL MEMBRANE 20"/>
    <property type="match status" value="1"/>
</dbReference>
<comment type="subcellular location">
    <subcellularLocation>
        <location evidence="1">Mitochondrion outer membrane</location>
        <topology evidence="1">Single-pass membrane protein</topology>
    </subcellularLocation>
</comment>
<evidence type="ECO:0000256" key="11">
    <source>
        <dbReference type="ARBA" id="ARBA00068548"/>
    </source>
</evidence>
<keyword evidence="5 14" id="KW-1000">Mitochondrion outer membrane</keyword>
<feature type="coiled-coil region" evidence="15">
    <location>
        <begin position="39"/>
        <end position="71"/>
    </location>
</feature>
<evidence type="ECO:0000313" key="16">
    <source>
        <dbReference type="EMBL" id="KAJ2905425.1"/>
    </source>
</evidence>
<dbReference type="PRINTS" id="PR00351">
    <property type="entry name" value="OM20RECEPTOR"/>
</dbReference>
<gene>
    <name evidence="16" type="ORF">MKZ38_005523</name>
</gene>
<dbReference type="Gene3D" id="1.20.960.10">
    <property type="entry name" value="Mitochondrial outer membrane translocase complex, subunit Tom20 domain"/>
    <property type="match status" value="1"/>
</dbReference>
<dbReference type="GO" id="GO:0008320">
    <property type="term" value="F:protein transmembrane transporter activity"/>
    <property type="evidence" value="ECO:0007669"/>
    <property type="project" value="TreeGrafter"/>
</dbReference>
<accession>A0AAD5RW61</accession>
<dbReference type="InterPro" id="IPR002056">
    <property type="entry name" value="MAS20"/>
</dbReference>
<evidence type="ECO:0000256" key="2">
    <source>
        <dbReference type="ARBA" id="ARBA00005792"/>
    </source>
</evidence>
<dbReference type="GO" id="GO:0006886">
    <property type="term" value="P:intracellular protein transport"/>
    <property type="evidence" value="ECO:0007669"/>
    <property type="project" value="InterPro"/>
</dbReference>
<dbReference type="GO" id="GO:0016031">
    <property type="term" value="P:tRNA import into mitochondrion"/>
    <property type="evidence" value="ECO:0007669"/>
    <property type="project" value="TreeGrafter"/>
</dbReference>
<dbReference type="InterPro" id="IPR023392">
    <property type="entry name" value="Tom20_dom_sf"/>
</dbReference>
<dbReference type="AlphaFoldDB" id="A0AAD5RW61"/>
<comment type="caution">
    <text evidence="16">The sequence shown here is derived from an EMBL/GenBank/DDBJ whole genome shotgun (WGS) entry which is preliminary data.</text>
</comment>
<dbReference type="FunFam" id="1.20.960.10:FF:000002">
    <property type="entry name" value="Mitochondrial import receptor subunit TOM20"/>
    <property type="match status" value="1"/>
</dbReference>
<evidence type="ECO:0000256" key="1">
    <source>
        <dbReference type="ARBA" id="ARBA00004572"/>
    </source>
</evidence>
<dbReference type="GO" id="GO:0005742">
    <property type="term" value="C:mitochondrial outer membrane translocase complex"/>
    <property type="evidence" value="ECO:0007669"/>
    <property type="project" value="UniProtKB-UniRule"/>
</dbReference>
<keyword evidence="16" id="KW-0675">Receptor</keyword>
<evidence type="ECO:0000256" key="8">
    <source>
        <dbReference type="ARBA" id="ARBA00023128"/>
    </source>
</evidence>
<keyword evidence="8 14" id="KW-0496">Mitochondrion</keyword>
<evidence type="ECO:0000313" key="17">
    <source>
        <dbReference type="Proteomes" id="UP001201980"/>
    </source>
</evidence>
<dbReference type="SUPFAM" id="SSF47157">
    <property type="entry name" value="Mitochondrial import receptor subunit Tom20"/>
    <property type="match status" value="1"/>
</dbReference>
<dbReference type="Pfam" id="PF02064">
    <property type="entry name" value="MAS20"/>
    <property type="match status" value="1"/>
</dbReference>